<dbReference type="Proteomes" id="UP000053235">
    <property type="component" value="Unassembled WGS sequence"/>
</dbReference>
<dbReference type="InterPro" id="IPR051090">
    <property type="entry name" value="Inositol_monoP_superfamily"/>
</dbReference>
<evidence type="ECO:0000256" key="2">
    <source>
        <dbReference type="ARBA" id="ARBA00004970"/>
    </source>
</evidence>
<proteinExistence type="inferred from homology"/>
<evidence type="ECO:0000313" key="14">
    <source>
        <dbReference type="Proteomes" id="UP000053235"/>
    </source>
</evidence>
<evidence type="ECO:0000256" key="12">
    <source>
        <dbReference type="PIRSR" id="PIRSR600760-2"/>
    </source>
</evidence>
<reference evidence="14" key="1">
    <citation type="submission" date="2015-07" db="EMBL/GenBank/DDBJ databases">
        <authorList>
            <person name="Rodrigo-Torres Lidia"/>
            <person name="Arahal R.David."/>
        </authorList>
    </citation>
    <scope>NUCLEOTIDE SEQUENCE [LARGE SCALE GENOMIC DNA]</scope>
    <source>
        <strain evidence="14">CECT 5112</strain>
    </source>
</reference>
<feature type="binding site" evidence="12">
    <location>
        <position position="91"/>
    </location>
    <ligand>
        <name>Mg(2+)</name>
        <dbReference type="ChEBI" id="CHEBI:18420"/>
        <label>1</label>
        <note>catalytic</note>
    </ligand>
</feature>
<dbReference type="Pfam" id="PF00459">
    <property type="entry name" value="Inositol_P"/>
    <property type="match status" value="1"/>
</dbReference>
<keyword evidence="5" id="KW-0028">Amino-acid biosynthesis</keyword>
<dbReference type="PROSITE" id="PS00629">
    <property type="entry name" value="IMP_1"/>
    <property type="match status" value="1"/>
</dbReference>
<dbReference type="Gene3D" id="3.30.540.10">
    <property type="entry name" value="Fructose-1,6-Bisphosphatase, subunit A, domain 1"/>
    <property type="match status" value="1"/>
</dbReference>
<evidence type="ECO:0000256" key="9">
    <source>
        <dbReference type="ARBA" id="ARBA00023102"/>
    </source>
</evidence>
<feature type="binding site" evidence="12">
    <location>
        <position position="216"/>
    </location>
    <ligand>
        <name>Mg(2+)</name>
        <dbReference type="ChEBI" id="CHEBI:18420"/>
        <label>1</label>
        <note>catalytic</note>
    </ligand>
</feature>
<dbReference type="UniPathway" id="UPA00031">
    <property type="reaction ID" value="UER00013"/>
</dbReference>
<dbReference type="GO" id="GO:0000105">
    <property type="term" value="P:L-histidine biosynthetic process"/>
    <property type="evidence" value="ECO:0007669"/>
    <property type="project" value="UniProtKB-UniRule"/>
</dbReference>
<keyword evidence="14" id="KW-1185">Reference proteome</keyword>
<evidence type="ECO:0000256" key="6">
    <source>
        <dbReference type="ARBA" id="ARBA00022723"/>
    </source>
</evidence>
<dbReference type="InterPro" id="IPR020583">
    <property type="entry name" value="Inositol_monoP_metal-BS"/>
</dbReference>
<dbReference type="AlphaFoldDB" id="A0A0M7AAY9"/>
<keyword evidence="8 12" id="KW-0460">Magnesium</keyword>
<dbReference type="PRINTS" id="PR00377">
    <property type="entry name" value="IMPHPHTASES"/>
</dbReference>
<dbReference type="EC" id="3.1.3.15" evidence="4 11"/>
<dbReference type="SUPFAM" id="SSF56655">
    <property type="entry name" value="Carbohydrate phosphatase"/>
    <property type="match status" value="1"/>
</dbReference>
<dbReference type="PANTHER" id="PTHR43200:SF6">
    <property type="entry name" value="3'(2'),5'-BISPHOSPHATE NUCLEOTIDASE"/>
    <property type="match status" value="1"/>
</dbReference>
<name>A0A0M7AAY9_9HYPH</name>
<dbReference type="FunFam" id="3.30.540.10:FF:000030">
    <property type="entry name" value="Inositol monophosphatase"/>
    <property type="match status" value="1"/>
</dbReference>
<dbReference type="PANTHER" id="PTHR43200">
    <property type="entry name" value="PHOSPHATASE"/>
    <property type="match status" value="1"/>
</dbReference>
<keyword evidence="6 12" id="KW-0479">Metal-binding</keyword>
<evidence type="ECO:0000256" key="7">
    <source>
        <dbReference type="ARBA" id="ARBA00022801"/>
    </source>
</evidence>
<comment type="pathway">
    <text evidence="2">Amino-acid biosynthesis; L-histidine biosynthesis; L-histidine from 5-phospho-alpha-D-ribose 1-diphosphate: step 8/9.</text>
</comment>
<dbReference type="EMBL" id="CXWD01000012">
    <property type="protein sequence ID" value="CTQ72288.1"/>
    <property type="molecule type" value="Genomic_DNA"/>
</dbReference>
<organism evidence="13 14">
    <name type="scientific">Roseibium alexandrii</name>
    <dbReference type="NCBI Taxonomy" id="388408"/>
    <lineage>
        <taxon>Bacteria</taxon>
        <taxon>Pseudomonadati</taxon>
        <taxon>Pseudomonadota</taxon>
        <taxon>Alphaproteobacteria</taxon>
        <taxon>Hyphomicrobiales</taxon>
        <taxon>Stappiaceae</taxon>
        <taxon>Roseibium</taxon>
    </lineage>
</organism>
<evidence type="ECO:0000256" key="3">
    <source>
        <dbReference type="ARBA" id="ARBA00009759"/>
    </source>
</evidence>
<comment type="cofactor">
    <cofactor evidence="1 12">
        <name>Mg(2+)</name>
        <dbReference type="ChEBI" id="CHEBI:18420"/>
    </cofactor>
</comment>
<dbReference type="GO" id="GO:0004401">
    <property type="term" value="F:histidinol-phosphatase activity"/>
    <property type="evidence" value="ECO:0007669"/>
    <property type="project" value="UniProtKB-UniRule"/>
</dbReference>
<protein>
    <recommendedName>
        <fullName evidence="4 11">Histidinol-phosphatase</fullName>
        <ecNumber evidence="4 11">3.1.3.15</ecNumber>
    </recommendedName>
</protein>
<evidence type="ECO:0000256" key="8">
    <source>
        <dbReference type="ARBA" id="ARBA00022842"/>
    </source>
</evidence>
<dbReference type="NCBIfam" id="TIGR02067">
    <property type="entry name" value="his_9_HisN"/>
    <property type="match status" value="1"/>
</dbReference>
<dbReference type="Gene3D" id="3.40.190.80">
    <property type="match status" value="1"/>
</dbReference>
<dbReference type="GO" id="GO:0046872">
    <property type="term" value="F:metal ion binding"/>
    <property type="evidence" value="ECO:0007669"/>
    <property type="project" value="UniProtKB-KW"/>
</dbReference>
<evidence type="ECO:0000256" key="4">
    <source>
        <dbReference type="ARBA" id="ARBA00013085"/>
    </source>
</evidence>
<dbReference type="InterPro" id="IPR011809">
    <property type="entry name" value="His_9_proposed"/>
</dbReference>
<evidence type="ECO:0000313" key="13">
    <source>
        <dbReference type="EMBL" id="CTQ72288.1"/>
    </source>
</evidence>
<evidence type="ECO:0000256" key="10">
    <source>
        <dbReference type="ARBA" id="ARBA00049158"/>
    </source>
</evidence>
<accession>A0A0M7AAY9</accession>
<comment type="catalytic activity">
    <reaction evidence="10">
        <text>L-histidinol phosphate + H2O = L-histidinol + phosphate</text>
        <dbReference type="Rhea" id="RHEA:14465"/>
        <dbReference type="ChEBI" id="CHEBI:15377"/>
        <dbReference type="ChEBI" id="CHEBI:43474"/>
        <dbReference type="ChEBI" id="CHEBI:57699"/>
        <dbReference type="ChEBI" id="CHEBI:57980"/>
        <dbReference type="EC" id="3.1.3.15"/>
    </reaction>
</comment>
<evidence type="ECO:0000256" key="5">
    <source>
        <dbReference type="ARBA" id="ARBA00022605"/>
    </source>
</evidence>
<keyword evidence="7 13" id="KW-0378">Hydrolase</keyword>
<evidence type="ECO:0000256" key="11">
    <source>
        <dbReference type="NCBIfam" id="TIGR02067"/>
    </source>
</evidence>
<keyword evidence="9" id="KW-0368">Histidine biosynthesis</keyword>
<dbReference type="CDD" id="cd01641">
    <property type="entry name" value="Bacterial_IMPase_like_1"/>
    <property type="match status" value="1"/>
</dbReference>
<feature type="binding site" evidence="12">
    <location>
        <position position="89"/>
    </location>
    <ligand>
        <name>Mg(2+)</name>
        <dbReference type="ChEBI" id="CHEBI:18420"/>
        <label>1</label>
        <note>catalytic</note>
    </ligand>
</feature>
<evidence type="ECO:0000256" key="1">
    <source>
        <dbReference type="ARBA" id="ARBA00001946"/>
    </source>
</evidence>
<comment type="similarity">
    <text evidence="3">Belongs to the inositol monophosphatase superfamily.</text>
</comment>
<feature type="binding site" evidence="12">
    <location>
        <position position="92"/>
    </location>
    <ligand>
        <name>Mg(2+)</name>
        <dbReference type="ChEBI" id="CHEBI:18420"/>
        <label>1</label>
        <note>catalytic</note>
    </ligand>
</feature>
<sequence>MPLAASANPLAPFLDRLADASSAAIMPHFRQGFSVDNKLDSGFDPVTIADKNGETAMRALINEHHPDHGILGEEHGSENLDSDHVWVLDPIDGTRAFITGLPTWGSLIGLRSNGEPSLGMMVQPYIGERYSGDCERAWYHGPLGQKELRTRACASLGSATLFTTTPALFNASERPVFDQLEAKVQLTRYGTDCYAYCMVAAGHGDAVIESGLQAYDIVALVPIIEGAGGVVTTWTGGSPADGGQIVASGDKRLHDILLTELAKAAV</sequence>
<dbReference type="InterPro" id="IPR000760">
    <property type="entry name" value="Inositol_monophosphatase-like"/>
</dbReference>
<feature type="binding site" evidence="12">
    <location>
        <position position="73"/>
    </location>
    <ligand>
        <name>Mg(2+)</name>
        <dbReference type="ChEBI" id="CHEBI:18420"/>
        <label>1</label>
        <note>catalytic</note>
    </ligand>
</feature>
<gene>
    <name evidence="13" type="primary">hisN</name>
    <name evidence="13" type="ORF">LAX5112_03127</name>
</gene>
<dbReference type="STRING" id="388408.LAX5112_03127"/>